<dbReference type="InterPro" id="IPR037066">
    <property type="entry name" value="Plug_dom_sf"/>
</dbReference>
<evidence type="ECO:0000256" key="5">
    <source>
        <dbReference type="ARBA" id="ARBA00023136"/>
    </source>
</evidence>
<comment type="similarity">
    <text evidence="7">Belongs to the TonB-dependent receptor family.</text>
</comment>
<keyword evidence="3 7" id="KW-1134">Transmembrane beta strand</keyword>
<dbReference type="Pfam" id="PF07660">
    <property type="entry name" value="STN"/>
    <property type="match status" value="1"/>
</dbReference>
<dbReference type="InterPro" id="IPR023996">
    <property type="entry name" value="TonB-dep_OMP_SusC/RagA"/>
</dbReference>
<dbReference type="GO" id="GO:0009279">
    <property type="term" value="C:cell outer membrane"/>
    <property type="evidence" value="ECO:0007669"/>
    <property type="project" value="UniProtKB-SubCell"/>
</dbReference>
<reference evidence="11 12" key="1">
    <citation type="submission" date="2009-01" db="EMBL/GenBank/DDBJ databases">
        <authorList>
            <person name="Qin X."/>
            <person name="Bachman B."/>
            <person name="Battles P."/>
            <person name="Bell A."/>
            <person name="Bess C."/>
            <person name="Bickham C."/>
            <person name="Chaboub L."/>
            <person name="Chen D."/>
            <person name="Coyle M."/>
            <person name="Deiros D.R."/>
            <person name="Dinh H."/>
            <person name="Forbes L."/>
            <person name="Fowler G."/>
            <person name="Francisco L."/>
            <person name="Fu Q."/>
            <person name="Gubbala S."/>
            <person name="Hale W."/>
            <person name="Han Y."/>
            <person name="Hemphill L."/>
            <person name="Highlander S.K."/>
            <person name="Hirani K."/>
            <person name="Hogues M."/>
            <person name="Jackson L."/>
            <person name="Jakkamsetti A."/>
            <person name="Javaid M."/>
            <person name="Jiang H."/>
            <person name="Korchina V."/>
            <person name="Kovar C."/>
            <person name="Lara F."/>
            <person name="Lee S."/>
            <person name="Mata R."/>
            <person name="Mathew T."/>
            <person name="Moen C."/>
            <person name="Morales K."/>
            <person name="Munidasa M."/>
            <person name="Nazareth L."/>
            <person name="Ngo R."/>
            <person name="Nguyen L."/>
            <person name="Okwuonu G."/>
            <person name="Ongeri F."/>
            <person name="Patil S."/>
            <person name="Petrosino J."/>
            <person name="Pham C."/>
            <person name="Pham P."/>
            <person name="Pu L.-L."/>
            <person name="Puazo M."/>
            <person name="Raj R."/>
            <person name="Reid J."/>
            <person name="Rouhana J."/>
            <person name="Saada N."/>
            <person name="Shang Y."/>
            <person name="Simmons D."/>
            <person name="Thornton R."/>
            <person name="Warren J."/>
            <person name="Weissenberger G."/>
            <person name="Zhang J."/>
            <person name="Zhang L."/>
            <person name="Zhou C."/>
            <person name="Zhu D."/>
            <person name="Muzny D."/>
            <person name="Worley K."/>
            <person name="Gibbs R."/>
        </authorList>
    </citation>
    <scope>NUCLEOTIDE SEQUENCE [LARGE SCALE GENOMIC DNA]</scope>
    <source>
        <strain evidence="11 12">ATCC 33300</strain>
    </source>
</reference>
<dbReference type="Gene3D" id="2.60.40.1120">
    <property type="entry name" value="Carboxypeptidase-like, regulatory domain"/>
    <property type="match status" value="1"/>
</dbReference>
<dbReference type="InterPro" id="IPR012910">
    <property type="entry name" value="Plug_dom"/>
</dbReference>
<dbReference type="AlphaFoldDB" id="C2FYL9"/>
<dbReference type="NCBIfam" id="TIGR04057">
    <property type="entry name" value="SusC_RagA_signa"/>
    <property type="match status" value="1"/>
</dbReference>
<dbReference type="InterPro" id="IPR039426">
    <property type="entry name" value="TonB-dep_rcpt-like"/>
</dbReference>
<comment type="subcellular location">
    <subcellularLocation>
        <location evidence="1 7">Cell outer membrane</location>
        <topology evidence="1 7">Multi-pass membrane protein</topology>
    </subcellularLocation>
</comment>
<evidence type="ECO:0000256" key="1">
    <source>
        <dbReference type="ARBA" id="ARBA00004571"/>
    </source>
</evidence>
<keyword evidence="5 7" id="KW-0472">Membrane</keyword>
<evidence type="ECO:0000259" key="10">
    <source>
        <dbReference type="Pfam" id="PF07715"/>
    </source>
</evidence>
<evidence type="ECO:0000256" key="8">
    <source>
        <dbReference type="SAM" id="Phobius"/>
    </source>
</evidence>
<gene>
    <name evidence="11" type="ORF">HMPREF0765_2425</name>
</gene>
<dbReference type="NCBIfam" id="TIGR04056">
    <property type="entry name" value="OMP_RagA_SusC"/>
    <property type="match status" value="1"/>
</dbReference>
<evidence type="ECO:0000256" key="2">
    <source>
        <dbReference type="ARBA" id="ARBA00022448"/>
    </source>
</evidence>
<dbReference type="Gene3D" id="2.170.130.10">
    <property type="entry name" value="TonB-dependent receptor, plug domain"/>
    <property type="match status" value="1"/>
</dbReference>
<keyword evidence="8" id="KW-1133">Transmembrane helix</keyword>
<dbReference type="Gene3D" id="2.40.170.20">
    <property type="entry name" value="TonB-dependent receptor, beta-barrel domain"/>
    <property type="match status" value="1"/>
</dbReference>
<dbReference type="SUPFAM" id="SSF49464">
    <property type="entry name" value="Carboxypeptidase regulatory domain-like"/>
    <property type="match status" value="1"/>
</dbReference>
<dbReference type="Pfam" id="PF07715">
    <property type="entry name" value="Plug"/>
    <property type="match status" value="1"/>
</dbReference>
<keyword evidence="6 7" id="KW-0998">Cell outer membrane</keyword>
<dbReference type="HOGENOM" id="CLU_004317_0_1_10"/>
<keyword evidence="2 7" id="KW-0813">Transport</keyword>
<protein>
    <submittedName>
        <fullName evidence="11">TonB-linked outer membrane protein, SusC/RagA family</fullName>
    </submittedName>
</protein>
<evidence type="ECO:0000256" key="6">
    <source>
        <dbReference type="ARBA" id="ARBA00023237"/>
    </source>
</evidence>
<evidence type="ECO:0000259" key="9">
    <source>
        <dbReference type="Pfam" id="PF07660"/>
    </source>
</evidence>
<dbReference type="InterPro" id="IPR023997">
    <property type="entry name" value="TonB-dep_OMP_SusC/RagA_CS"/>
</dbReference>
<dbReference type="InterPro" id="IPR008969">
    <property type="entry name" value="CarboxyPept-like_regulatory"/>
</dbReference>
<dbReference type="EMBL" id="ACHB01000057">
    <property type="protein sequence ID" value="EEI91965.1"/>
    <property type="molecule type" value="Genomic_DNA"/>
</dbReference>
<dbReference type="Pfam" id="PF13715">
    <property type="entry name" value="CarbopepD_reg_2"/>
    <property type="match status" value="1"/>
</dbReference>
<proteinExistence type="inferred from homology"/>
<evidence type="ECO:0000256" key="7">
    <source>
        <dbReference type="PROSITE-ProRule" id="PRU01360"/>
    </source>
</evidence>
<evidence type="ECO:0000256" key="4">
    <source>
        <dbReference type="ARBA" id="ARBA00022692"/>
    </source>
</evidence>
<keyword evidence="4 7" id="KW-0812">Transmembrane</keyword>
<dbReference type="InterPro" id="IPR036942">
    <property type="entry name" value="Beta-barrel_TonB_sf"/>
</dbReference>
<evidence type="ECO:0000313" key="12">
    <source>
        <dbReference type="Proteomes" id="UP000006241"/>
    </source>
</evidence>
<dbReference type="InterPro" id="IPR011662">
    <property type="entry name" value="Secretin/TonB_short_N"/>
</dbReference>
<organism evidence="11 12">
    <name type="scientific">Sphingobacterium spiritivorum ATCC 33300</name>
    <dbReference type="NCBI Taxonomy" id="525372"/>
    <lineage>
        <taxon>Bacteria</taxon>
        <taxon>Pseudomonadati</taxon>
        <taxon>Bacteroidota</taxon>
        <taxon>Sphingobacteriia</taxon>
        <taxon>Sphingobacteriales</taxon>
        <taxon>Sphingobacteriaceae</taxon>
        <taxon>Sphingobacterium</taxon>
    </lineage>
</organism>
<evidence type="ECO:0000256" key="3">
    <source>
        <dbReference type="ARBA" id="ARBA00022452"/>
    </source>
</evidence>
<dbReference type="Proteomes" id="UP000006241">
    <property type="component" value="Unassembled WGS sequence"/>
</dbReference>
<accession>C2FYL9</accession>
<feature type="domain" description="TonB-dependent receptor plug" evidence="10">
    <location>
        <begin position="233"/>
        <end position="361"/>
    </location>
</feature>
<comment type="caution">
    <text evidence="11">The sequence shown here is derived from an EMBL/GenBank/DDBJ whole genome shotgun (WGS) entry which is preliminary data.</text>
</comment>
<sequence length="1216" mass="136905">MKEKVYAFISRFCIVVKNRIHECRISKSVILAMKLIPLLLFAFMFHVNAHTFGQNINLKVRNEQLINVLKEIQRQSGYNFLFNSHFVKISKPVSVAVANENINDALTLIFQNQPFDFVITDKIITVKAKESVAITSPNTMVQQKVITGRVVDQRGQPLSGVTVTELETNNSTATNNDGAYRLTLRNNNATLQFNLLGFGTIRRKATDNVLNVSLTPSDIGMDEVVVTGFQKLDKRKFTGSVSQVDKNVIDRSGAIDVSRMLQGAAAGVSVQNTSGTFGSTPKIRIRGNSSISANQEPLYVINGVPITSPSNVAVSQLYSGDPASVLGSAIAGLNAQDIEDIVILKDGAATALYGTRAANGVISITTKSGAYNQRNINFSTALSLGIKPNIKNFNLMNSQEEMGLYKQMYDMGYLSNANWPTYTGAYTETYKQLALRNINLDQAYAELNKSTMANTDWFDVLFRNNVVQEHSLSFNGGSDKNTYYLSGSYAHDDGQAIGYNMDRFTVDARNVFNITSKLKLDVNLNWSYRDQFTPGTYNSTTTYSDISRQFEINPFLYAMNTSRTMYPYNEDGSYKYYTENLAPFNIIEELKENFTQVKSQDIKLNIRPSYQITKALRYDLTLSLRKTNNSYDHTVTERSNVANAYRVDYNDVLRGQNTLLYQDPADPNGYKETILPRGGFLYARSNWGKNLYIRNQLNFNKKWSKHAVDALAGMEISSDRIDRQYTKGIGYLYYGGKIISPSKLAMIHSVNTDDRVYIESFENENRTGYYANVQYSFLERYNIEAGGRMDASNMFGRMTRSKFLPNYSVGVSWNIDREDFFKKGAISETVDYLKLRGSYALRGNAYQSSPLRSAAFINKTRLDAQNSDIGVNVSSPELYNLNWEKDYIKNVGLEFGLFDKLTFVGEYYDRKNKDLIATINVAQEEGFETKTVNFASMTNRGVDLTIGIKNILNKEDLKWDANFIYGYVKNNVIGGELESSLLTQITRSNGYPLNGKPYEGLYAFRFAGLNEDGRPTFWKGDQRVTGIIASEKDRSLIEYMGTRQPLGTGSLSNSVQYKGFEFRIFITYAYGHKVFMSPIAARSYDDSGSKSADLNYRWQTIGDENYTNVPGLLSTIQRTYLGTVSNIDEVAYNRSNFRVADASVIRLNEVMVSYELGRLINKKYPFVKNARIILSGNNLYYKASDKLRGVDPELLLTGGTSLPNPRSYSLRLTVGF</sequence>
<dbReference type="PROSITE" id="PS52016">
    <property type="entry name" value="TONB_DEPENDENT_REC_3"/>
    <property type="match status" value="1"/>
</dbReference>
<name>C2FYL9_SPHSI</name>
<dbReference type="SUPFAM" id="SSF56935">
    <property type="entry name" value="Porins"/>
    <property type="match status" value="1"/>
</dbReference>
<feature type="domain" description="Secretin/TonB short N-terminal" evidence="9">
    <location>
        <begin position="78"/>
        <end position="129"/>
    </location>
</feature>
<feature type="transmembrane region" description="Helical" evidence="8">
    <location>
        <begin position="29"/>
        <end position="47"/>
    </location>
</feature>
<evidence type="ECO:0000313" key="11">
    <source>
        <dbReference type="EMBL" id="EEI91965.1"/>
    </source>
</evidence>